<dbReference type="AlphaFoldDB" id="A0A1Y6B831"/>
<accession>A0A1Y6B831</accession>
<organism evidence="1 2">
    <name type="scientific">Pseudobacteriovorax antillogorgiicola</name>
    <dbReference type="NCBI Taxonomy" id="1513793"/>
    <lineage>
        <taxon>Bacteria</taxon>
        <taxon>Pseudomonadati</taxon>
        <taxon>Bdellovibrionota</taxon>
        <taxon>Oligoflexia</taxon>
        <taxon>Oligoflexales</taxon>
        <taxon>Pseudobacteriovoracaceae</taxon>
        <taxon>Pseudobacteriovorax</taxon>
    </lineage>
</organism>
<dbReference type="EMBL" id="FWZT01000002">
    <property type="protein sequence ID" value="SME95004.1"/>
    <property type="molecule type" value="Genomic_DNA"/>
</dbReference>
<dbReference type="PANTHER" id="PTHR30528:SF0">
    <property type="entry name" value="CYTOPLASMIC PROTEIN"/>
    <property type="match status" value="1"/>
</dbReference>
<dbReference type="PANTHER" id="PTHR30528">
    <property type="entry name" value="CYTOPLASMIC PROTEIN"/>
    <property type="match status" value="1"/>
</dbReference>
<dbReference type="Pfam" id="PF06224">
    <property type="entry name" value="AlkZ-like"/>
    <property type="match status" value="1"/>
</dbReference>
<proteinExistence type="predicted"/>
<sequence>MPKNRVLTLSSAKKMIFSCQKLDSDSKDTKAIIEHLGYVQLDTISVLEKAHHHVLWARNSNYRPVELDQLVEQRVVFEYWSHAASILPMRDYRYSLYLKRQFRETSNWNRDKKMMKLVLKRIRDEGPLQSSDFKRELKKTSSGWWDWKPAKKALERLFLDGDLEVTRREAFRKVYDLPENVIPGEIDQSFPTEEEYYQYLINRTIRHQGFATAKGIAYLNKSKVRDGVKKVAEDLTMDGQLTRINIKGLSEDYFTFPEHLELKTSTKSKVHILSPFDNMVIQRSRLQEIFNYSYQLECYVPEAKRKFGYFCLPIFKGTKAIGRIDCKADRSSQTLIVNSLHSESSADISKQISPRLKEFARFNGCKDTLW</sequence>
<dbReference type="Proteomes" id="UP000192907">
    <property type="component" value="Unassembled WGS sequence"/>
</dbReference>
<name>A0A1Y6B831_9BACT</name>
<reference evidence="2" key="1">
    <citation type="submission" date="2017-04" db="EMBL/GenBank/DDBJ databases">
        <authorList>
            <person name="Varghese N."/>
            <person name="Submissions S."/>
        </authorList>
    </citation>
    <scope>NUCLEOTIDE SEQUENCE [LARGE SCALE GENOMIC DNA]</scope>
    <source>
        <strain evidence="2">RKEM611</strain>
    </source>
</reference>
<gene>
    <name evidence="1" type="ORF">SAMN06296036_102167</name>
</gene>
<evidence type="ECO:0000313" key="2">
    <source>
        <dbReference type="Proteomes" id="UP000192907"/>
    </source>
</evidence>
<evidence type="ECO:0000313" key="1">
    <source>
        <dbReference type="EMBL" id="SME95004.1"/>
    </source>
</evidence>
<dbReference type="RefSeq" id="WP_143478103.1">
    <property type="nucleotide sequence ID" value="NZ_FWZT01000002.1"/>
</dbReference>
<evidence type="ECO:0008006" key="3">
    <source>
        <dbReference type="Google" id="ProtNLM"/>
    </source>
</evidence>
<keyword evidence="2" id="KW-1185">Reference proteome</keyword>
<dbReference type="InterPro" id="IPR009351">
    <property type="entry name" value="AlkZ-like"/>
</dbReference>
<protein>
    <recommendedName>
        <fullName evidence="3">Winged helix DNA-binding domain-containing protein</fullName>
    </recommendedName>
</protein>
<dbReference type="STRING" id="1513793.SAMN06296036_102167"/>